<evidence type="ECO:0000313" key="6">
    <source>
        <dbReference type="EMBL" id="SFV69018.1"/>
    </source>
</evidence>
<evidence type="ECO:0000256" key="3">
    <source>
        <dbReference type="ARBA" id="ARBA00022679"/>
    </source>
</evidence>
<keyword evidence="4" id="KW-0658">Purine biosynthesis</keyword>
<name>A0A1W1CT17_9ZZZZ</name>
<keyword evidence="3 6" id="KW-0808">Transferase</keyword>
<dbReference type="HAMAP" id="MF_01930">
    <property type="entry name" value="PurN"/>
    <property type="match status" value="1"/>
</dbReference>
<accession>A0A1W1CT17</accession>
<dbReference type="GO" id="GO:0004644">
    <property type="term" value="F:phosphoribosylglycinamide formyltransferase activity"/>
    <property type="evidence" value="ECO:0007669"/>
    <property type="project" value="UniProtKB-EC"/>
</dbReference>
<organism evidence="6">
    <name type="scientific">hydrothermal vent metagenome</name>
    <dbReference type="NCBI Taxonomy" id="652676"/>
    <lineage>
        <taxon>unclassified sequences</taxon>
        <taxon>metagenomes</taxon>
        <taxon>ecological metagenomes</taxon>
    </lineage>
</organism>
<dbReference type="EMBL" id="FPHJ01000065">
    <property type="protein sequence ID" value="SFV69018.1"/>
    <property type="molecule type" value="Genomic_DNA"/>
</dbReference>
<evidence type="ECO:0000256" key="2">
    <source>
        <dbReference type="ARBA" id="ARBA00012254"/>
    </source>
</evidence>
<protein>
    <recommendedName>
        <fullName evidence="2">phosphoribosylglycinamide formyltransferase 1</fullName>
        <ecNumber evidence="2">2.1.2.2</ecNumber>
    </recommendedName>
</protein>
<dbReference type="CDD" id="cd08645">
    <property type="entry name" value="FMT_core_GART"/>
    <property type="match status" value="1"/>
</dbReference>
<dbReference type="InterPro" id="IPR004607">
    <property type="entry name" value="GART"/>
</dbReference>
<dbReference type="GO" id="GO:0006189">
    <property type="term" value="P:'de novo' IMP biosynthetic process"/>
    <property type="evidence" value="ECO:0007669"/>
    <property type="project" value="InterPro"/>
</dbReference>
<proteinExistence type="inferred from homology"/>
<dbReference type="NCBIfam" id="TIGR00639">
    <property type="entry name" value="PurN"/>
    <property type="match status" value="1"/>
</dbReference>
<dbReference type="InterPro" id="IPR002376">
    <property type="entry name" value="Formyl_transf_N"/>
</dbReference>
<dbReference type="Pfam" id="PF00551">
    <property type="entry name" value="Formyl_trans_N"/>
    <property type="match status" value="1"/>
</dbReference>
<evidence type="ECO:0000256" key="4">
    <source>
        <dbReference type="ARBA" id="ARBA00022755"/>
    </source>
</evidence>
<sequence>MLNIIVLISGNGSNLQAIIDNSKSINVNIMAVISNKANAYGLQRAKKANIPTIIIEHTNLSREEFDRKLVLSIKQYNPDLIVLAGFMRLLTNYFIESFPNKIINIHPSLLPKFKGLNTHQRVIDAKEKQHGATVHFVNSQLDAGKIIKQTQVEVRENDTAESLANRVLEKEHILFSEVLKDFANAKNN</sequence>
<dbReference type="SUPFAM" id="SSF53328">
    <property type="entry name" value="Formyltransferase"/>
    <property type="match status" value="1"/>
</dbReference>
<dbReference type="GO" id="GO:0005829">
    <property type="term" value="C:cytosol"/>
    <property type="evidence" value="ECO:0007669"/>
    <property type="project" value="TreeGrafter"/>
</dbReference>
<gene>
    <name evidence="6" type="ORF">MNB_SUP05-5-10</name>
</gene>
<dbReference type="AlphaFoldDB" id="A0A1W1CT17"/>
<dbReference type="PANTHER" id="PTHR43369:SF2">
    <property type="entry name" value="PHOSPHORIBOSYLGLYCINAMIDE FORMYLTRANSFERASE"/>
    <property type="match status" value="1"/>
</dbReference>
<dbReference type="InterPro" id="IPR036477">
    <property type="entry name" value="Formyl_transf_N_sf"/>
</dbReference>
<dbReference type="PANTHER" id="PTHR43369">
    <property type="entry name" value="PHOSPHORIBOSYLGLYCINAMIDE FORMYLTRANSFERASE"/>
    <property type="match status" value="1"/>
</dbReference>
<evidence type="ECO:0000259" key="5">
    <source>
        <dbReference type="Pfam" id="PF00551"/>
    </source>
</evidence>
<comment type="pathway">
    <text evidence="1">Purine metabolism; IMP biosynthesis via de novo pathway; N(2)-formyl-N(1)-(5-phospho-D-ribosyl)glycinamide from N(1)-(5-phospho-D-ribosyl)glycinamide (10-formyl THF route): step 1/1.</text>
</comment>
<evidence type="ECO:0000256" key="1">
    <source>
        <dbReference type="ARBA" id="ARBA00005054"/>
    </source>
</evidence>
<dbReference type="EC" id="2.1.2.2" evidence="2"/>
<reference evidence="6" key="1">
    <citation type="submission" date="2016-10" db="EMBL/GenBank/DDBJ databases">
        <authorList>
            <person name="de Groot N.N."/>
        </authorList>
    </citation>
    <scope>NUCLEOTIDE SEQUENCE</scope>
</reference>
<dbReference type="Gene3D" id="3.40.50.170">
    <property type="entry name" value="Formyl transferase, N-terminal domain"/>
    <property type="match status" value="1"/>
</dbReference>
<feature type="domain" description="Formyl transferase N-terminal" evidence="5">
    <location>
        <begin position="3"/>
        <end position="179"/>
    </location>
</feature>